<dbReference type="InterPro" id="IPR034660">
    <property type="entry name" value="DinB/YfiT-like"/>
</dbReference>
<organism evidence="1 2">
    <name type="scientific">Sulfurospirillum diekertiae</name>
    <dbReference type="NCBI Taxonomy" id="1854492"/>
    <lineage>
        <taxon>Bacteria</taxon>
        <taxon>Pseudomonadati</taxon>
        <taxon>Campylobacterota</taxon>
        <taxon>Epsilonproteobacteria</taxon>
        <taxon>Campylobacterales</taxon>
        <taxon>Sulfurospirillaceae</taxon>
        <taxon>Sulfurospirillum</taxon>
    </lineage>
</organism>
<evidence type="ECO:0008006" key="3">
    <source>
        <dbReference type="Google" id="ProtNLM"/>
    </source>
</evidence>
<dbReference type="SUPFAM" id="SSF109854">
    <property type="entry name" value="DinB/YfiT-like putative metalloenzymes"/>
    <property type="match status" value="1"/>
</dbReference>
<dbReference type="AlphaFoldDB" id="A0A290HE16"/>
<gene>
    <name evidence="1" type="ORF">SJPD1_1668</name>
</gene>
<dbReference type="EMBL" id="CP023275">
    <property type="protein sequence ID" value="ATB69773.1"/>
    <property type="molecule type" value="Genomic_DNA"/>
</dbReference>
<dbReference type="Gene3D" id="1.20.120.450">
    <property type="entry name" value="dinb family like domain"/>
    <property type="match status" value="1"/>
</dbReference>
<dbReference type="OrthoDB" id="9793216at2"/>
<evidence type="ECO:0000313" key="1">
    <source>
        <dbReference type="EMBL" id="ATB69773.1"/>
    </source>
</evidence>
<reference evidence="2" key="1">
    <citation type="submission" date="2017-09" db="EMBL/GenBank/DDBJ databases">
        <title>The complete genome of Sulfurospirillum sp. JPD-1.</title>
        <authorList>
            <person name="Goris T."/>
        </authorList>
    </citation>
    <scope>NUCLEOTIDE SEQUENCE [LARGE SCALE GENOMIC DNA]</scope>
    <source>
        <strain evidence="2">JPD-1</strain>
    </source>
</reference>
<dbReference type="KEGG" id="sulj:SJPD1_1668"/>
<name>A0A290HE16_9BACT</name>
<dbReference type="Proteomes" id="UP000217349">
    <property type="component" value="Chromosome"/>
</dbReference>
<protein>
    <recommendedName>
        <fullName evidence="3">DinB-like domain-containing protein</fullName>
    </recommendedName>
</protein>
<evidence type="ECO:0000313" key="2">
    <source>
        <dbReference type="Proteomes" id="UP000217349"/>
    </source>
</evidence>
<proteinExistence type="predicted"/>
<sequence length="153" mass="18017">MELLENVSNDIRRLLGELDTILRNVDINKVATKTTIRQIVGHMCDSASNNTHRIIHLQYQKSPLIFPDYANLGVNDIWIKIQNYNTYEWDDLIHLLKYTTIHVAHVIQNIDSTKLQQQWISALNEHITLEEMIVDYPRHFKLHYDEIVDLIAQ</sequence>
<dbReference type="RefSeq" id="WP_096046733.1">
    <property type="nucleotide sequence ID" value="NZ_CP023275.1"/>
</dbReference>
<accession>A0A290HE16</accession>